<dbReference type="RefSeq" id="XP_024575891.1">
    <property type="nucleotide sequence ID" value="XM_024725078.1"/>
</dbReference>
<dbReference type="AlphaFoldDB" id="A0A0P1AEZ6"/>
<dbReference type="OrthoDB" id="66500at2759"/>
<protein>
    <submittedName>
        <fullName evidence="1">Uncharacterized protein</fullName>
    </submittedName>
</protein>
<proteinExistence type="predicted"/>
<accession>A0A0P1AEZ6</accession>
<keyword evidence="2" id="KW-1185">Reference proteome</keyword>
<sequence>MGKDKLKRAFHSLCGDYGEFLDDLAQATHPNDERIGLALFKIDEAYAAADGLRQESQQIQRKLLNELLSSCHELESIMLRVDLIERFVGQLLQTMRELEKRMEIMNRVASSVFYPSKSVTNLFRSFSAKHGIPNTPLNNVEWSPVAFDFDTKELMNKLKQTDAREIGVSTSSSLHESAVDAGSQIA</sequence>
<dbReference type="GeneID" id="36404819"/>
<dbReference type="OMA" id="EHEANVQ"/>
<organism evidence="1 2">
    <name type="scientific">Plasmopara halstedii</name>
    <name type="common">Downy mildew of sunflower</name>
    <dbReference type="NCBI Taxonomy" id="4781"/>
    <lineage>
        <taxon>Eukaryota</taxon>
        <taxon>Sar</taxon>
        <taxon>Stramenopiles</taxon>
        <taxon>Oomycota</taxon>
        <taxon>Peronosporomycetes</taxon>
        <taxon>Peronosporales</taxon>
        <taxon>Peronosporaceae</taxon>
        <taxon>Plasmopara</taxon>
    </lineage>
</organism>
<evidence type="ECO:0000313" key="2">
    <source>
        <dbReference type="Proteomes" id="UP000054928"/>
    </source>
</evidence>
<evidence type="ECO:0000313" key="1">
    <source>
        <dbReference type="EMBL" id="CEG39522.1"/>
    </source>
</evidence>
<dbReference type="Proteomes" id="UP000054928">
    <property type="component" value="Unassembled WGS sequence"/>
</dbReference>
<dbReference type="EMBL" id="CCYD01000428">
    <property type="protein sequence ID" value="CEG39522.1"/>
    <property type="molecule type" value="Genomic_DNA"/>
</dbReference>
<name>A0A0P1AEZ6_PLAHL</name>
<reference evidence="2" key="1">
    <citation type="submission" date="2014-09" db="EMBL/GenBank/DDBJ databases">
        <authorList>
            <person name="Sharma Rahul"/>
            <person name="Thines Marco"/>
        </authorList>
    </citation>
    <scope>NUCLEOTIDE SEQUENCE [LARGE SCALE GENOMIC DNA]</scope>
</reference>